<evidence type="ECO:0000259" key="1">
    <source>
        <dbReference type="Pfam" id="PF01458"/>
    </source>
</evidence>
<dbReference type="STRING" id="1231623.Tasa_038_047"/>
<protein>
    <submittedName>
        <fullName evidence="2">FeS assembly protein SufD</fullName>
    </submittedName>
</protein>
<dbReference type="InterPro" id="IPR037284">
    <property type="entry name" value="SUF_FeS_clus_asmbl_SufBD_sf"/>
</dbReference>
<dbReference type="AlphaFoldDB" id="A0A0D6MNP0"/>
<dbReference type="OrthoDB" id="9768262at2"/>
<evidence type="ECO:0000313" key="3">
    <source>
        <dbReference type="Proteomes" id="UP000032679"/>
    </source>
</evidence>
<dbReference type="Pfam" id="PF01458">
    <property type="entry name" value="SUFBD_core"/>
    <property type="match status" value="1"/>
</dbReference>
<dbReference type="Proteomes" id="UP000032679">
    <property type="component" value="Unassembled WGS sequence"/>
</dbReference>
<evidence type="ECO:0000313" key="2">
    <source>
        <dbReference type="EMBL" id="GAN55066.1"/>
    </source>
</evidence>
<dbReference type="InterPro" id="IPR055346">
    <property type="entry name" value="Fe-S_cluster_assembly_SufBD"/>
</dbReference>
<dbReference type="SUPFAM" id="SSF101960">
    <property type="entry name" value="Stabilizer of iron transporter SufD"/>
    <property type="match status" value="1"/>
</dbReference>
<dbReference type="PANTHER" id="PTHR43575:SF1">
    <property type="entry name" value="PROTEIN ABCI7, CHLOROPLASTIC"/>
    <property type="match status" value="1"/>
</dbReference>
<dbReference type="RefSeq" id="WP_048849891.1">
    <property type="nucleotide sequence ID" value="NZ_BALE01000038.1"/>
</dbReference>
<reference evidence="2 3" key="1">
    <citation type="submission" date="2012-10" db="EMBL/GenBank/DDBJ databases">
        <title>Genome sequencing of Tanticharoenia sakaeratensis NBRC 103193.</title>
        <authorList>
            <person name="Azuma Y."/>
            <person name="Hadano H."/>
            <person name="Hirakawa H."/>
            <person name="Matsushita K."/>
        </authorList>
    </citation>
    <scope>NUCLEOTIDE SEQUENCE [LARGE SCALE GENOMIC DNA]</scope>
    <source>
        <strain evidence="2 3">NBRC 103193</strain>
    </source>
</reference>
<proteinExistence type="predicted"/>
<dbReference type="NCBIfam" id="TIGR01981">
    <property type="entry name" value="sufD"/>
    <property type="match status" value="1"/>
</dbReference>
<organism evidence="2 3">
    <name type="scientific">Tanticharoenia sakaeratensis NBRC 103193</name>
    <dbReference type="NCBI Taxonomy" id="1231623"/>
    <lineage>
        <taxon>Bacteria</taxon>
        <taxon>Pseudomonadati</taxon>
        <taxon>Pseudomonadota</taxon>
        <taxon>Alphaproteobacteria</taxon>
        <taxon>Acetobacterales</taxon>
        <taxon>Acetobacteraceae</taxon>
        <taxon>Tanticharoenia</taxon>
    </lineage>
</organism>
<comment type="caution">
    <text evidence="2">The sequence shown here is derived from an EMBL/GenBank/DDBJ whole genome shotgun (WGS) entry which is preliminary data.</text>
</comment>
<accession>A0A0D6MNP0</accession>
<feature type="domain" description="SUF system FeS cluster assembly SufBD core" evidence="1">
    <location>
        <begin position="154"/>
        <end position="378"/>
    </location>
</feature>
<dbReference type="PANTHER" id="PTHR43575">
    <property type="entry name" value="PROTEIN ABCI7, CHLOROPLASTIC"/>
    <property type="match status" value="1"/>
</dbReference>
<dbReference type="GO" id="GO:0016226">
    <property type="term" value="P:iron-sulfur cluster assembly"/>
    <property type="evidence" value="ECO:0007669"/>
    <property type="project" value="InterPro"/>
</dbReference>
<dbReference type="InterPro" id="IPR011542">
    <property type="entry name" value="SUF_FeS_clus_asmbl_SufD"/>
</dbReference>
<dbReference type="InterPro" id="IPR000825">
    <property type="entry name" value="SUF_FeS_clus_asmbl_SufBD_core"/>
</dbReference>
<name>A0A0D6MNP0_9PROT</name>
<keyword evidence="3" id="KW-1185">Reference proteome</keyword>
<dbReference type="EMBL" id="BALE01000038">
    <property type="protein sequence ID" value="GAN55066.1"/>
    <property type="molecule type" value="Genomic_DNA"/>
</dbReference>
<gene>
    <name evidence="2" type="ORF">Tasa_038_047</name>
</gene>
<sequence length="407" mass="44099">MNAITTLQAPALERFIARARGDVSVLRGDLPTRAVEAWHYTSLRDVAKVPFEDAPDADFEAARALIDAHFPADLNMARAVFVNGRFTPDLSTGLEAFDIAAFSPGSGAMARPERDAIAGINAALAQDGLTLRVPQDVDAGRLALISVDVGQGRFSTHPRHRIVLEDGAALSLLDLNFGSGAYLSNPVFEIVVGDRARLTHAKVQDEDCEAFHLALVYADVATRGLYDSFTLTMGAALSRHEVHAGLLGGHATVHVNAAQLLDGDRHADLTSVITHGNPDCVSRQTVKNVLLDTSHGVFQGKIYVDRIAQKTDGYQMNQALLLSDRAQIDSKPELEIYADDVRCSHGATVGALDEEQLFYLQSRGIPRDDARAMLVRAFLTDAIALIEDEGMHTLLDAAVDAWWARRS</sequence>